<sequence>MLGNWHPKIDERRGLHGLAAQGHKVIILSGLYFELGSSLRYKLEQTSDWQILTGTDPKTLPPAILRAGRINKAGLPANARVGGVVTRSNHLGMGMIYPL</sequence>
<dbReference type="AlphaFoldDB" id="A0A1F5JDB5"/>
<dbReference type="EMBL" id="MFCX01000006">
    <property type="protein sequence ID" value="OGE26641.1"/>
    <property type="molecule type" value="Genomic_DNA"/>
</dbReference>
<organism evidence="1 2">
    <name type="scientific">Candidatus Daviesbacteria bacterium RIFCSPHIGHO2_02_FULL_39_12</name>
    <dbReference type="NCBI Taxonomy" id="1797770"/>
    <lineage>
        <taxon>Bacteria</taxon>
        <taxon>Candidatus Daviesiibacteriota</taxon>
    </lineage>
</organism>
<evidence type="ECO:0000313" key="2">
    <source>
        <dbReference type="Proteomes" id="UP000177042"/>
    </source>
</evidence>
<accession>A0A1F5JDB5</accession>
<reference evidence="1 2" key="1">
    <citation type="journal article" date="2016" name="Nat. Commun.">
        <title>Thousands of microbial genomes shed light on interconnected biogeochemical processes in an aquifer system.</title>
        <authorList>
            <person name="Anantharaman K."/>
            <person name="Brown C.T."/>
            <person name="Hug L.A."/>
            <person name="Sharon I."/>
            <person name="Castelle C.J."/>
            <person name="Probst A.J."/>
            <person name="Thomas B.C."/>
            <person name="Singh A."/>
            <person name="Wilkins M.J."/>
            <person name="Karaoz U."/>
            <person name="Brodie E.L."/>
            <person name="Williams K.H."/>
            <person name="Hubbard S.S."/>
            <person name="Banfield J.F."/>
        </authorList>
    </citation>
    <scope>NUCLEOTIDE SEQUENCE [LARGE SCALE GENOMIC DNA]</scope>
</reference>
<name>A0A1F5JDB5_9BACT</name>
<gene>
    <name evidence="1" type="ORF">A3C26_04605</name>
</gene>
<comment type="caution">
    <text evidence="1">The sequence shown here is derived from an EMBL/GenBank/DDBJ whole genome shotgun (WGS) entry which is preliminary data.</text>
</comment>
<proteinExistence type="predicted"/>
<evidence type="ECO:0000313" key="1">
    <source>
        <dbReference type="EMBL" id="OGE26641.1"/>
    </source>
</evidence>
<dbReference type="Proteomes" id="UP000177042">
    <property type="component" value="Unassembled WGS sequence"/>
</dbReference>
<protein>
    <submittedName>
        <fullName evidence="1">Uncharacterized protein</fullName>
    </submittedName>
</protein>